<dbReference type="InterPro" id="IPR028098">
    <property type="entry name" value="Glyco_trans_4-like_N"/>
</dbReference>
<evidence type="ECO:0000259" key="3">
    <source>
        <dbReference type="Pfam" id="PF13439"/>
    </source>
</evidence>
<feature type="domain" description="Glycosyl transferase family 1" evidence="2">
    <location>
        <begin position="231"/>
        <end position="394"/>
    </location>
</feature>
<dbReference type="Pfam" id="PF00534">
    <property type="entry name" value="Glycos_transf_1"/>
    <property type="match status" value="1"/>
</dbReference>
<dbReference type="PANTHER" id="PTHR46401">
    <property type="entry name" value="GLYCOSYLTRANSFERASE WBBK-RELATED"/>
    <property type="match status" value="1"/>
</dbReference>
<reference evidence="4" key="1">
    <citation type="submission" date="2019-03" db="EMBL/GenBank/DDBJ databases">
        <title>Single cell metagenomics reveals metabolic interactions within the superorganism composed of flagellate Streblomastix strix and complex community of Bacteroidetes bacteria on its surface.</title>
        <authorList>
            <person name="Treitli S.C."/>
            <person name="Kolisko M."/>
            <person name="Husnik F."/>
            <person name="Keeling P."/>
            <person name="Hampl V."/>
        </authorList>
    </citation>
    <scope>NUCLEOTIDE SEQUENCE</scope>
    <source>
        <strain evidence="4">STM</strain>
    </source>
</reference>
<gene>
    <name evidence="4" type="ORF">EZS27_023077</name>
</gene>
<dbReference type="EC" id="2.4.1.250" evidence="4"/>
<evidence type="ECO:0000259" key="2">
    <source>
        <dbReference type="Pfam" id="PF00534"/>
    </source>
</evidence>
<evidence type="ECO:0000256" key="1">
    <source>
        <dbReference type="ARBA" id="ARBA00022679"/>
    </source>
</evidence>
<dbReference type="EMBL" id="SNRY01001897">
    <property type="protein sequence ID" value="KAA6327981.1"/>
    <property type="molecule type" value="Genomic_DNA"/>
</dbReference>
<feature type="domain" description="Glycosyltransferase subfamily 4-like N-terminal" evidence="3">
    <location>
        <begin position="122"/>
        <end position="230"/>
    </location>
</feature>
<dbReference type="Pfam" id="PF13439">
    <property type="entry name" value="Glyco_transf_4"/>
    <property type="match status" value="1"/>
</dbReference>
<dbReference type="GO" id="GO:0102710">
    <property type="term" value="F:D-inositol-3-phosphate glycosyltransferase activity"/>
    <property type="evidence" value="ECO:0007669"/>
    <property type="project" value="UniProtKB-EC"/>
</dbReference>
<dbReference type="AlphaFoldDB" id="A0A5J4R4M6"/>
<dbReference type="CDD" id="cd03801">
    <property type="entry name" value="GT4_PimA-like"/>
    <property type="match status" value="1"/>
</dbReference>
<dbReference type="SUPFAM" id="SSF53756">
    <property type="entry name" value="UDP-Glycosyltransferase/glycogen phosphorylase"/>
    <property type="match status" value="1"/>
</dbReference>
<accession>A0A5J4R4M6</accession>
<comment type="caution">
    <text evidence="4">The sequence shown here is derived from an EMBL/GenBank/DDBJ whole genome shotgun (WGS) entry which is preliminary data.</text>
</comment>
<dbReference type="InterPro" id="IPR001296">
    <property type="entry name" value="Glyco_trans_1"/>
</dbReference>
<organism evidence="4">
    <name type="scientific">termite gut metagenome</name>
    <dbReference type="NCBI Taxonomy" id="433724"/>
    <lineage>
        <taxon>unclassified sequences</taxon>
        <taxon>metagenomes</taxon>
        <taxon>organismal metagenomes</taxon>
    </lineage>
</organism>
<dbReference type="Gene3D" id="3.40.50.2000">
    <property type="entry name" value="Glycogen Phosphorylase B"/>
    <property type="match status" value="2"/>
</dbReference>
<sequence>MKILLIVTSSGDSFYCGNCFRDNLQANALRSAGHDVIVMPLYLPLKDKSFLADTPLFFPATSLYLSQKYFKKKSMPKWMESILNSDFFLHIAASFAGTTSSEGLEEMTLSMINGNDTVFNRQIHTLIEWMKEHEQPDIIYLSTSLLIGIAKAIKREVNIPLICSLQDEEIWIDCLNKKDAEAAWDGIGENTGYVDHFTTTSEFYKQNIERKFPQIKGKIDVIYPGVDTDKYVSGNYPQDPVIGFFYRMNEQNGLGILAEAFVKLKKRGQFDSVRLRIGGGYTSTDKKFLKKVRKILSPYKDKVDWCNTYSLSEHAQFYKEITAICVPITFDEGVGLYLCEAFAAGCPAIEPATGSFPEIVGDAGILYTPNSSDALADAIEQLLTDNELLNQCHAHALQLSADRYNKVVQARELYKVYEKYKA</sequence>
<dbReference type="PANTHER" id="PTHR46401:SF2">
    <property type="entry name" value="GLYCOSYLTRANSFERASE WBBK-RELATED"/>
    <property type="match status" value="1"/>
</dbReference>
<protein>
    <submittedName>
        <fullName evidence="4">D-inositol 3-phosphate glycosyltransferase</fullName>
        <ecNumber evidence="4">2.4.1.250</ecNumber>
    </submittedName>
</protein>
<evidence type="ECO:0000313" key="4">
    <source>
        <dbReference type="EMBL" id="KAA6327981.1"/>
    </source>
</evidence>
<keyword evidence="1 4" id="KW-0808">Transferase</keyword>
<proteinExistence type="predicted"/>
<dbReference type="GO" id="GO:0009103">
    <property type="term" value="P:lipopolysaccharide biosynthetic process"/>
    <property type="evidence" value="ECO:0007669"/>
    <property type="project" value="TreeGrafter"/>
</dbReference>
<name>A0A5J4R4M6_9ZZZZ</name>
<keyword evidence="4" id="KW-0328">Glycosyltransferase</keyword>